<dbReference type="RefSeq" id="WP_112742657.1">
    <property type="nucleotide sequence ID" value="NZ_CP030241.1"/>
</dbReference>
<dbReference type="EMBL" id="CP087830">
    <property type="protein sequence ID" value="UZA03547.1"/>
    <property type="molecule type" value="Genomic_DNA"/>
</dbReference>
<proteinExistence type="predicted"/>
<reference evidence="1 4" key="1">
    <citation type="submission" date="2018-06" db="EMBL/GenBank/DDBJ databases">
        <authorList>
            <consortium name="Pathogen Informatics"/>
            <person name="Doyle S."/>
        </authorList>
    </citation>
    <scope>NUCLEOTIDE SEQUENCE [LARGE SCALE GENOMIC DNA]</scope>
    <source>
        <strain evidence="1 4">NCTC9426</strain>
    </source>
</reference>
<dbReference type="GeneID" id="77189613"/>
<dbReference type="Proteomes" id="UP001163632">
    <property type="component" value="Chromosome"/>
</dbReference>
<evidence type="ECO:0000313" key="3">
    <source>
        <dbReference type="EMBL" id="UZA51325.1"/>
    </source>
</evidence>
<dbReference type="AlphaFoldDB" id="A0A2Z4RAE2"/>
<evidence type="ECO:0000313" key="1">
    <source>
        <dbReference type="EMBL" id="STY91285.1"/>
    </source>
</evidence>
<evidence type="ECO:0000313" key="2">
    <source>
        <dbReference type="EMBL" id="UZA03547.1"/>
    </source>
</evidence>
<gene>
    <name evidence="2" type="ORF">LP092_01915</name>
    <name evidence="3" type="ORF">LP129_12690</name>
    <name evidence="1" type="ORF">NCTC9426_01332</name>
</gene>
<dbReference type="Proteomes" id="UP001163283">
    <property type="component" value="Chromosome"/>
</dbReference>
<evidence type="ECO:0000313" key="5">
    <source>
        <dbReference type="Proteomes" id="UP001163283"/>
    </source>
</evidence>
<protein>
    <submittedName>
        <fullName evidence="1">Uncharacterized protein</fullName>
    </submittedName>
</protein>
<dbReference type="EMBL" id="UGPZ01000002">
    <property type="protein sequence ID" value="STY91285.1"/>
    <property type="molecule type" value="Genomic_DNA"/>
</dbReference>
<accession>A0A2Z4RAE2</accession>
<name>A0A2Z4RAE2_MORBO</name>
<dbReference type="KEGG" id="mboi:DQF64_12520"/>
<dbReference type="Proteomes" id="UP000254133">
    <property type="component" value="Unassembled WGS sequence"/>
</dbReference>
<organism evidence="1 4">
    <name type="scientific">Moraxella bovis</name>
    <dbReference type="NCBI Taxonomy" id="476"/>
    <lineage>
        <taxon>Bacteria</taxon>
        <taxon>Pseudomonadati</taxon>
        <taxon>Pseudomonadota</taxon>
        <taxon>Gammaproteobacteria</taxon>
        <taxon>Moraxellales</taxon>
        <taxon>Moraxellaceae</taxon>
        <taxon>Moraxella</taxon>
    </lineage>
</organism>
<dbReference type="EMBL" id="CP087781">
    <property type="protein sequence ID" value="UZA51325.1"/>
    <property type="molecule type" value="Genomic_DNA"/>
</dbReference>
<keyword evidence="6" id="KW-1185">Reference proteome</keyword>
<sequence length="302" mass="34678">MTLPNAYSLDLQKVINPKDADIAYQAGKIASQKNFTCPLCGIAVTCVNLSKPKNERKVEPHFRSVENHKIDCKLGRQENLAKITRNQSDNDSHYQNVQSGEILFDLTEPAPKKQYDDDLDRNSLQSIKRHSPKQNNNTHKRKVNSRQRLSVIVSAFLNQENYLLTLPIPFQERKGLQDIFIEIAGQDLSELEDDCWRIYYGKAWINEINSGDFLIRFADTLSDKDLLSLKESAGCAIRPTIFISKELIERTELTRFSIENIRKLVSKKPHQVFIMAHKPALNQTKKYINFMLEGLACLEILD</sequence>
<evidence type="ECO:0000313" key="4">
    <source>
        <dbReference type="Proteomes" id="UP000254133"/>
    </source>
</evidence>
<evidence type="ECO:0000313" key="6">
    <source>
        <dbReference type="Proteomes" id="UP001163632"/>
    </source>
</evidence>
<reference evidence="2 5" key="2">
    <citation type="journal article" date="2022" name="BMC Microbiol.">
        <title>Whole genome sequencing of Moraxella bovis strains from North America reveals two genotypes with different genetic determinants.</title>
        <authorList>
            <person name="Wynn E.L."/>
            <person name="Hille M.M."/>
            <person name="Loy J.D."/>
            <person name="Schuller G."/>
            <person name="Kuhn K.L."/>
            <person name="Dickey A.M."/>
            <person name="Bono J.L."/>
            <person name="Clawson M.L."/>
        </authorList>
    </citation>
    <scope>NUCLEOTIDE SEQUENCE</scope>
    <source>
        <strain evidence="2">SAM102599</strain>
        <strain evidence="3 5">SAM57978</strain>
    </source>
</reference>